<dbReference type="Gene3D" id="1.20.1250.20">
    <property type="entry name" value="MFS general substrate transporter like domains"/>
    <property type="match status" value="1"/>
</dbReference>
<evidence type="ECO:0000259" key="3">
    <source>
        <dbReference type="PROSITE" id="PS50850"/>
    </source>
</evidence>
<evidence type="ECO:0000256" key="1">
    <source>
        <dbReference type="ARBA" id="ARBA00004141"/>
    </source>
</evidence>
<name>A0A6A0GX91_HYAAZ</name>
<keyword evidence="2" id="KW-0812">Transmembrane</keyword>
<dbReference type="PROSITE" id="PS50850">
    <property type="entry name" value="MFS"/>
    <property type="match status" value="1"/>
</dbReference>
<keyword evidence="2" id="KW-1133">Transmembrane helix</keyword>
<feature type="transmembrane region" description="Helical" evidence="2">
    <location>
        <begin position="51"/>
        <end position="72"/>
    </location>
</feature>
<accession>A0A6A0GX91</accession>
<comment type="caution">
    <text evidence="4">The sequence shown here is derived from an EMBL/GenBank/DDBJ whole genome shotgun (WGS) entry which is preliminary data.</text>
</comment>
<dbReference type="InterPro" id="IPR011701">
    <property type="entry name" value="MFS"/>
</dbReference>
<dbReference type="EMBL" id="JQDR03012030">
    <property type="protein sequence ID" value="KAA0191872.1"/>
    <property type="molecule type" value="Genomic_DNA"/>
</dbReference>
<sequence length="298" mass="31743">MFIPPDGGYGWVVALASCMANIWTIGFLKSYSVLYLRIMNEFGDSAYRASWIHALLNMSGLLLCPVTGVLCVKFGSRRVAIAGGLLAFCGLLSSAFATSVSTLVFTLGLLVGVGVGWITTPGILIVNLYFDKRRTIACAICVSGSAIGGFFMPMLLEYLLSEYGLRGTLLISSALELQCVVAACLFRPTDIQARIQEQDRRRALRSVRKSSTSLAAAGTMSVPLTASLAGAASAMGCYGFGLGAYVVLAPAILAKYYGCEKLPATYGFTRLAMGFASFIAPQVNGETMCIFIASHEYL</sequence>
<evidence type="ECO:0000313" key="4">
    <source>
        <dbReference type="EMBL" id="KAA0191872.1"/>
    </source>
</evidence>
<gene>
    <name evidence="4" type="ORF">HAZT_HAZT004618</name>
</gene>
<feature type="transmembrane region" description="Helical" evidence="2">
    <location>
        <begin position="79"/>
        <end position="97"/>
    </location>
</feature>
<dbReference type="InterPro" id="IPR020846">
    <property type="entry name" value="MFS_dom"/>
</dbReference>
<dbReference type="OrthoDB" id="2213137at2759"/>
<proteinExistence type="predicted"/>
<dbReference type="SUPFAM" id="SSF103473">
    <property type="entry name" value="MFS general substrate transporter"/>
    <property type="match status" value="2"/>
</dbReference>
<reference evidence="4" key="2">
    <citation type="journal article" date="2018" name="Environ. Sci. Technol.">
        <title>The Toxicogenome of Hyalella azteca: A Model for Sediment Ecotoxicology and Evolutionary Toxicology.</title>
        <authorList>
            <person name="Poynton H.C."/>
            <person name="Hasenbein S."/>
            <person name="Benoit J.B."/>
            <person name="Sepulveda M.S."/>
            <person name="Poelchau M.F."/>
            <person name="Hughes D.S.T."/>
            <person name="Murali S.C."/>
            <person name="Chen S."/>
            <person name="Glastad K.M."/>
            <person name="Goodisman M.A.D."/>
            <person name="Werren J.H."/>
            <person name="Vineis J.H."/>
            <person name="Bowen J.L."/>
            <person name="Friedrich M."/>
            <person name="Jones J."/>
            <person name="Robertson H.M."/>
            <person name="Feyereisen R."/>
            <person name="Mechler-Hickson A."/>
            <person name="Mathers N."/>
            <person name="Lee C.E."/>
            <person name="Colbourne J.K."/>
            <person name="Biales A."/>
            <person name="Johnston J.S."/>
            <person name="Wellborn G.A."/>
            <person name="Rosendale A.J."/>
            <person name="Cridge A.G."/>
            <person name="Munoz-Torres M.C."/>
            <person name="Bain P.A."/>
            <person name="Manny A.R."/>
            <person name="Major K.M."/>
            <person name="Lambert F.N."/>
            <person name="Vulpe C.D."/>
            <person name="Tuck P."/>
            <person name="Blalock B.J."/>
            <person name="Lin Y.Y."/>
            <person name="Smith M.E."/>
            <person name="Ochoa-Acuna H."/>
            <person name="Chen M.M."/>
            <person name="Childers C.P."/>
            <person name="Qu J."/>
            <person name="Dugan S."/>
            <person name="Lee S.L."/>
            <person name="Chao H."/>
            <person name="Dinh H."/>
            <person name="Han Y."/>
            <person name="Doddapaneni H."/>
            <person name="Worley K.C."/>
            <person name="Muzny D.M."/>
            <person name="Gibbs R.A."/>
            <person name="Richards S."/>
        </authorList>
    </citation>
    <scope>NUCLEOTIDE SEQUENCE</scope>
    <source>
        <strain evidence="4">HAZT.00-mixed</strain>
        <tissue evidence="4">Whole organism</tissue>
    </source>
</reference>
<dbReference type="GO" id="GO:0008028">
    <property type="term" value="F:monocarboxylic acid transmembrane transporter activity"/>
    <property type="evidence" value="ECO:0007669"/>
    <property type="project" value="TreeGrafter"/>
</dbReference>
<feature type="transmembrane region" description="Helical" evidence="2">
    <location>
        <begin position="136"/>
        <end position="156"/>
    </location>
</feature>
<keyword evidence="2" id="KW-0472">Membrane</keyword>
<dbReference type="Proteomes" id="UP000711488">
    <property type="component" value="Unassembled WGS sequence"/>
</dbReference>
<comment type="subcellular location">
    <subcellularLocation>
        <location evidence="1">Membrane</location>
        <topology evidence="1">Multi-pass membrane protein</topology>
    </subcellularLocation>
</comment>
<feature type="domain" description="Major facilitator superfamily (MFS) profile" evidence="3">
    <location>
        <begin position="10"/>
        <end position="298"/>
    </location>
</feature>
<reference evidence="4" key="1">
    <citation type="submission" date="2014-08" db="EMBL/GenBank/DDBJ databases">
        <authorList>
            <person name="Murali S."/>
            <person name="Richards S."/>
            <person name="Bandaranaike D."/>
            <person name="Bellair M."/>
            <person name="Blankenburg K."/>
            <person name="Chao H."/>
            <person name="Dinh H."/>
            <person name="Doddapaneni H."/>
            <person name="Dugan-Rocha S."/>
            <person name="Elkadiri S."/>
            <person name="Gnanaolivu R."/>
            <person name="Hughes D."/>
            <person name="Lee S."/>
            <person name="Li M."/>
            <person name="Ming W."/>
            <person name="Munidasa M."/>
            <person name="Muniz J."/>
            <person name="Nguyen L."/>
            <person name="Osuji N."/>
            <person name="Pu L.-L."/>
            <person name="Puazo M."/>
            <person name="Skinner E."/>
            <person name="Qu C."/>
            <person name="Quiroz J."/>
            <person name="Raj R."/>
            <person name="Weissenberger G."/>
            <person name="Xin Y."/>
            <person name="Zou X."/>
            <person name="Han Y."/>
            <person name="Worley K."/>
            <person name="Muzny D."/>
            <person name="Gibbs R."/>
        </authorList>
    </citation>
    <scope>NUCLEOTIDE SEQUENCE</scope>
    <source>
        <strain evidence="4">HAZT.00-mixed</strain>
        <tissue evidence="4">Whole organism</tissue>
    </source>
</reference>
<dbReference type="PANTHER" id="PTHR11360">
    <property type="entry name" value="MONOCARBOXYLATE TRANSPORTER"/>
    <property type="match status" value="1"/>
</dbReference>
<organism evidence="4">
    <name type="scientific">Hyalella azteca</name>
    <name type="common">Amphipod</name>
    <dbReference type="NCBI Taxonomy" id="294128"/>
    <lineage>
        <taxon>Eukaryota</taxon>
        <taxon>Metazoa</taxon>
        <taxon>Ecdysozoa</taxon>
        <taxon>Arthropoda</taxon>
        <taxon>Crustacea</taxon>
        <taxon>Multicrustacea</taxon>
        <taxon>Malacostraca</taxon>
        <taxon>Eumalacostraca</taxon>
        <taxon>Peracarida</taxon>
        <taxon>Amphipoda</taxon>
        <taxon>Senticaudata</taxon>
        <taxon>Talitrida</taxon>
        <taxon>Talitroidea</taxon>
        <taxon>Hyalellidae</taxon>
        <taxon>Hyalella</taxon>
    </lineage>
</organism>
<protein>
    <recommendedName>
        <fullName evidence="3">Major facilitator superfamily (MFS) profile domain-containing protein</fullName>
    </recommendedName>
</protein>
<reference evidence="4" key="3">
    <citation type="submission" date="2019-06" db="EMBL/GenBank/DDBJ databases">
        <authorList>
            <person name="Poynton C."/>
            <person name="Hasenbein S."/>
            <person name="Benoit J.B."/>
            <person name="Sepulveda M.S."/>
            <person name="Poelchau M.F."/>
            <person name="Murali S.C."/>
            <person name="Chen S."/>
            <person name="Glastad K.M."/>
            <person name="Werren J.H."/>
            <person name="Vineis J.H."/>
            <person name="Bowen J.L."/>
            <person name="Friedrich M."/>
            <person name="Jones J."/>
            <person name="Robertson H.M."/>
            <person name="Feyereisen R."/>
            <person name="Mechler-Hickson A."/>
            <person name="Mathers N."/>
            <person name="Lee C.E."/>
            <person name="Colbourne J.K."/>
            <person name="Biales A."/>
            <person name="Johnston J.S."/>
            <person name="Wellborn G.A."/>
            <person name="Rosendale A.J."/>
            <person name="Cridge A.G."/>
            <person name="Munoz-Torres M.C."/>
            <person name="Bain P.A."/>
            <person name="Manny A.R."/>
            <person name="Major K.M."/>
            <person name="Lambert F.N."/>
            <person name="Vulpe C.D."/>
            <person name="Tuck P."/>
            <person name="Blalock B.J."/>
            <person name="Lin Y.-Y."/>
            <person name="Smith M.E."/>
            <person name="Ochoa-Acuna H."/>
            <person name="Chen M.-J.M."/>
            <person name="Childers C.P."/>
            <person name="Qu J."/>
            <person name="Dugan S."/>
            <person name="Lee S.L."/>
            <person name="Chao H."/>
            <person name="Dinh H."/>
            <person name="Han Y."/>
            <person name="Doddapaneni H."/>
            <person name="Worley K.C."/>
            <person name="Muzny D.M."/>
            <person name="Gibbs R.A."/>
            <person name="Richards S."/>
        </authorList>
    </citation>
    <scope>NUCLEOTIDE SEQUENCE</scope>
    <source>
        <strain evidence="4">HAZT.00-mixed</strain>
        <tissue evidence="4">Whole organism</tissue>
    </source>
</reference>
<dbReference type="InterPro" id="IPR050327">
    <property type="entry name" value="Proton-linked_MCT"/>
</dbReference>
<dbReference type="InterPro" id="IPR036259">
    <property type="entry name" value="MFS_trans_sf"/>
</dbReference>
<dbReference type="GO" id="GO:0016020">
    <property type="term" value="C:membrane"/>
    <property type="evidence" value="ECO:0007669"/>
    <property type="project" value="UniProtKB-SubCell"/>
</dbReference>
<feature type="transmembrane region" description="Helical" evidence="2">
    <location>
        <begin position="103"/>
        <end position="129"/>
    </location>
</feature>
<feature type="transmembrane region" description="Helical" evidence="2">
    <location>
        <begin position="12"/>
        <end position="31"/>
    </location>
</feature>
<dbReference type="AlphaFoldDB" id="A0A6A0GX91"/>
<evidence type="ECO:0000256" key="2">
    <source>
        <dbReference type="SAM" id="Phobius"/>
    </source>
</evidence>
<dbReference type="PANTHER" id="PTHR11360:SF306">
    <property type="entry name" value="RE01051P"/>
    <property type="match status" value="1"/>
</dbReference>
<dbReference type="Pfam" id="PF07690">
    <property type="entry name" value="MFS_1"/>
    <property type="match status" value="1"/>
</dbReference>